<dbReference type="InterPro" id="IPR050190">
    <property type="entry name" value="UPF0213_domain"/>
</dbReference>
<dbReference type="Gene3D" id="3.40.1440.10">
    <property type="entry name" value="GIY-YIG endonuclease"/>
    <property type="match status" value="1"/>
</dbReference>
<dbReference type="InterPro" id="IPR000305">
    <property type="entry name" value="GIY-YIG_endonuc"/>
</dbReference>
<dbReference type="PANTHER" id="PTHR34477">
    <property type="entry name" value="UPF0213 PROTEIN YHBQ"/>
    <property type="match status" value="1"/>
</dbReference>
<name>A0A645DGQ2_9ZZZZ</name>
<dbReference type="CDD" id="cd10456">
    <property type="entry name" value="GIY-YIG_UPF0213"/>
    <property type="match status" value="1"/>
</dbReference>
<dbReference type="Pfam" id="PF01541">
    <property type="entry name" value="GIY-YIG"/>
    <property type="match status" value="1"/>
</dbReference>
<gene>
    <name evidence="2" type="ORF">SDC9_135319</name>
</gene>
<dbReference type="EMBL" id="VSSQ01035878">
    <property type="protein sequence ID" value="MPM88218.1"/>
    <property type="molecule type" value="Genomic_DNA"/>
</dbReference>
<evidence type="ECO:0000313" key="2">
    <source>
        <dbReference type="EMBL" id="MPM88218.1"/>
    </source>
</evidence>
<dbReference type="AlphaFoldDB" id="A0A645DGQ2"/>
<evidence type="ECO:0000259" key="1">
    <source>
        <dbReference type="PROSITE" id="PS50164"/>
    </source>
</evidence>
<organism evidence="2">
    <name type="scientific">bioreactor metagenome</name>
    <dbReference type="NCBI Taxonomy" id="1076179"/>
    <lineage>
        <taxon>unclassified sequences</taxon>
        <taxon>metagenomes</taxon>
        <taxon>ecological metagenomes</taxon>
    </lineage>
</organism>
<comment type="caution">
    <text evidence="2">The sequence shown here is derived from an EMBL/GenBank/DDBJ whole genome shotgun (WGS) entry which is preliminary data.</text>
</comment>
<dbReference type="SMART" id="SM00465">
    <property type="entry name" value="GIYc"/>
    <property type="match status" value="1"/>
</dbReference>
<dbReference type="PANTHER" id="PTHR34477:SF1">
    <property type="entry name" value="UPF0213 PROTEIN YHBQ"/>
    <property type="match status" value="1"/>
</dbReference>
<protein>
    <recommendedName>
        <fullName evidence="1">GIY-YIG domain-containing protein</fullName>
    </recommendedName>
</protein>
<dbReference type="InterPro" id="IPR035901">
    <property type="entry name" value="GIY-YIG_endonuc_sf"/>
</dbReference>
<accession>A0A645DGQ2</accession>
<proteinExistence type="predicted"/>
<reference evidence="2" key="1">
    <citation type="submission" date="2019-08" db="EMBL/GenBank/DDBJ databases">
        <authorList>
            <person name="Kucharzyk K."/>
            <person name="Murdoch R.W."/>
            <person name="Higgins S."/>
            <person name="Loffler F."/>
        </authorList>
    </citation>
    <scope>NUCLEOTIDE SEQUENCE</scope>
</reference>
<dbReference type="PROSITE" id="PS50164">
    <property type="entry name" value="GIY_YIG"/>
    <property type="match status" value="1"/>
</dbReference>
<dbReference type="SUPFAM" id="SSF82771">
    <property type="entry name" value="GIY-YIG endonuclease"/>
    <property type="match status" value="1"/>
</dbReference>
<feature type="domain" description="GIY-YIG" evidence="1">
    <location>
        <begin position="1"/>
        <end position="77"/>
    </location>
</feature>
<sequence>MSAYTYILRCADGTLYTGWTNDLERRLRAHNAGRGARYTRPRLPVELFYYESYETKEEAMSREAFIKKMPRRAKLLLKVRKISDKTTCESQLQGIQ</sequence>